<evidence type="ECO:0000313" key="4">
    <source>
        <dbReference type="Proteomes" id="UP001152561"/>
    </source>
</evidence>
<keyword evidence="4" id="KW-1185">Reference proteome</keyword>
<dbReference type="Proteomes" id="UP001152561">
    <property type="component" value="Unassembled WGS sequence"/>
</dbReference>
<organism evidence="3 4">
    <name type="scientific">Anisodus acutangulus</name>
    <dbReference type="NCBI Taxonomy" id="402998"/>
    <lineage>
        <taxon>Eukaryota</taxon>
        <taxon>Viridiplantae</taxon>
        <taxon>Streptophyta</taxon>
        <taxon>Embryophyta</taxon>
        <taxon>Tracheophyta</taxon>
        <taxon>Spermatophyta</taxon>
        <taxon>Magnoliopsida</taxon>
        <taxon>eudicotyledons</taxon>
        <taxon>Gunneridae</taxon>
        <taxon>Pentapetalae</taxon>
        <taxon>asterids</taxon>
        <taxon>lamiids</taxon>
        <taxon>Solanales</taxon>
        <taxon>Solanaceae</taxon>
        <taxon>Solanoideae</taxon>
        <taxon>Hyoscyameae</taxon>
        <taxon>Anisodus</taxon>
    </lineage>
</organism>
<gene>
    <name evidence="3" type="ORF">K7X08_038089</name>
</gene>
<proteinExistence type="predicted"/>
<evidence type="ECO:0000256" key="2">
    <source>
        <dbReference type="SAM" id="Phobius"/>
    </source>
</evidence>
<dbReference type="PANTHER" id="PTHR47468:SF3">
    <property type="entry name" value="MAGNESIUM TRANSPORTER"/>
    <property type="match status" value="1"/>
</dbReference>
<keyword evidence="2" id="KW-0472">Membrane</keyword>
<dbReference type="EMBL" id="JAJAGQ010000002">
    <property type="protein sequence ID" value="KAJ8571117.1"/>
    <property type="molecule type" value="Genomic_DNA"/>
</dbReference>
<feature type="transmembrane region" description="Helical" evidence="2">
    <location>
        <begin position="23"/>
        <end position="50"/>
    </location>
</feature>
<name>A0A9Q1MY57_9SOLA</name>
<comment type="caution">
    <text evidence="3">The sequence shown here is derived from an EMBL/GenBank/DDBJ whole genome shotgun (WGS) entry which is preliminary data.</text>
</comment>
<keyword evidence="2" id="KW-1133">Transmembrane helix</keyword>
<evidence type="ECO:0000313" key="3">
    <source>
        <dbReference type="EMBL" id="KAJ8571117.1"/>
    </source>
</evidence>
<feature type="region of interest" description="Disordered" evidence="1">
    <location>
        <begin position="67"/>
        <end position="104"/>
    </location>
</feature>
<sequence>MNVGGVPWTNQKEPELKDGFTNVMLLCVALILLVLVCFLFPDFYSVVVTWKKRRDMKRSWYLNHKSSLRRNTSSRRESNDKEESEPSAPKEVTTPNVSDDSMSMFDISSDTEEIKEKDKESEVSSKKLGVVRENTVGSKVSKARNVQQVPMENASREQVQEIEKERADGTTTEPGNSTTLVNNEIGKLDRGLIISSV</sequence>
<evidence type="ECO:0000256" key="1">
    <source>
        <dbReference type="SAM" id="MobiDB-lite"/>
    </source>
</evidence>
<reference evidence="4" key="1">
    <citation type="journal article" date="2023" name="Proc. Natl. Acad. Sci. U.S.A.">
        <title>Genomic and structural basis for evolution of tropane alkaloid biosynthesis.</title>
        <authorList>
            <person name="Wanga Y.-J."/>
            <person name="Taina T."/>
            <person name="Yua J.-Y."/>
            <person name="Lia J."/>
            <person name="Xua B."/>
            <person name="Chenc J."/>
            <person name="D'Auriad J.C."/>
            <person name="Huanga J.-P."/>
            <person name="Huanga S.-X."/>
        </authorList>
    </citation>
    <scope>NUCLEOTIDE SEQUENCE [LARGE SCALE GENOMIC DNA]</scope>
    <source>
        <strain evidence="4">cv. KIB-2019</strain>
    </source>
</reference>
<dbReference type="AlphaFoldDB" id="A0A9Q1MY57"/>
<accession>A0A9Q1MY57</accession>
<keyword evidence="2" id="KW-0812">Transmembrane</keyword>
<dbReference type="PANTHER" id="PTHR47468">
    <property type="entry name" value="OS08G0130000 PROTEIN"/>
    <property type="match status" value="1"/>
</dbReference>
<protein>
    <submittedName>
        <fullName evidence="3">Uncharacterized protein</fullName>
    </submittedName>
</protein>